<comment type="similarity">
    <text evidence="4">Belongs to the ATG3 family.</text>
</comment>
<evidence type="ECO:0000256" key="7">
    <source>
        <dbReference type="ARBA" id="ARBA00022448"/>
    </source>
</evidence>
<evidence type="ECO:0000256" key="12">
    <source>
        <dbReference type="ARBA" id="ARBA00022801"/>
    </source>
</evidence>
<organism evidence="27 28">
    <name type="scientific">Synchytrium microbalum</name>
    <dbReference type="NCBI Taxonomy" id="1806994"/>
    <lineage>
        <taxon>Eukaryota</taxon>
        <taxon>Fungi</taxon>
        <taxon>Fungi incertae sedis</taxon>
        <taxon>Chytridiomycota</taxon>
        <taxon>Chytridiomycota incertae sedis</taxon>
        <taxon>Chytridiomycetes</taxon>
        <taxon>Synchytriales</taxon>
        <taxon>Synchytriaceae</taxon>
        <taxon>Synchytrium</taxon>
    </lineage>
</organism>
<protein>
    <recommendedName>
        <fullName evidence="22">Ataxin-3 homolog</fullName>
        <ecNumber evidence="5">3.4.19.12</ecNumber>
    </recommendedName>
    <alternativeName>
        <fullName evidence="18 19">Autophagy-related E2-like conjugation enzyme ATG3</fullName>
    </alternativeName>
    <alternativeName>
        <fullName evidence="6">Autophagy-related protein 3</fullName>
    </alternativeName>
    <alternativeName>
        <fullName evidence="23">Machado-Joseph disease-like protein</fullName>
    </alternativeName>
</protein>
<keyword evidence="13" id="KW-0653">Protein transport</keyword>
<keyword evidence="17" id="KW-0539">Nucleus</keyword>
<evidence type="ECO:0000256" key="16">
    <source>
        <dbReference type="ARBA" id="ARBA00023163"/>
    </source>
</evidence>
<evidence type="ECO:0000256" key="22">
    <source>
        <dbReference type="ARBA" id="ARBA00069055"/>
    </source>
</evidence>
<evidence type="ECO:0000256" key="9">
    <source>
        <dbReference type="ARBA" id="ARBA00022670"/>
    </source>
</evidence>
<keyword evidence="7" id="KW-0813">Transport</keyword>
<dbReference type="GO" id="GO:0000407">
    <property type="term" value="C:phagophore assembly site"/>
    <property type="evidence" value="ECO:0007669"/>
    <property type="project" value="TreeGrafter"/>
</dbReference>
<evidence type="ECO:0000256" key="15">
    <source>
        <dbReference type="ARBA" id="ARBA00023015"/>
    </source>
</evidence>
<dbReference type="EC" id="3.4.19.12" evidence="5"/>
<dbReference type="OrthoDB" id="1584384at2759"/>
<dbReference type="Gene3D" id="3.90.70.40">
    <property type="match status" value="1"/>
</dbReference>
<dbReference type="PANTHER" id="PTHR12866">
    <property type="entry name" value="UBIQUITIN-LIKE-CONJUGATING ENZYME ATG3"/>
    <property type="match status" value="1"/>
</dbReference>
<comment type="function">
    <text evidence="20">Acts as a chain editing deubiquitinating enzyme that binds and cleaves 'Lys-48'-linked polyubiquitin chains, with a preference for chains containing four or more ubiquitin molecules thereby modulating protein degradation by the ubiquitin-proteasome pathway. Probably by regulating the IGF-1-insulin-like pathway, regulates lifespan. Regulates germline DNA double-strand-break repair and apoptosis in response to DNA damage by recruiting E4 ubiquitin-protein ligase ufd-2 to DNA repair foci. Interacts with key regulators of transcription and represses transcription. Acts as a histone-binding protein that regulates transcription.</text>
</comment>
<feature type="region of interest" description="Disordered" evidence="25">
    <location>
        <begin position="196"/>
        <end position="225"/>
    </location>
</feature>
<accession>A0A507C754</accession>
<dbReference type="Gene3D" id="1.10.287.10">
    <property type="entry name" value="S15/NS1, RNA-binding"/>
    <property type="match status" value="1"/>
</dbReference>
<dbReference type="Pfam" id="PF02099">
    <property type="entry name" value="Josephin"/>
    <property type="match status" value="1"/>
</dbReference>
<feature type="active site" evidence="24">
    <location>
        <position position="140"/>
    </location>
</feature>
<evidence type="ECO:0000256" key="1">
    <source>
        <dbReference type="ARBA" id="ARBA00000707"/>
    </source>
</evidence>
<dbReference type="PRINTS" id="PR01233">
    <property type="entry name" value="JOSEPHIN"/>
</dbReference>
<dbReference type="RefSeq" id="XP_031024327.1">
    <property type="nucleotide sequence ID" value="XM_031169639.1"/>
</dbReference>
<feature type="active site" evidence="24">
    <location>
        <position position="122"/>
    </location>
</feature>
<comment type="caution">
    <text evidence="27">The sequence shown here is derived from an EMBL/GenBank/DDBJ whole genome shotgun (WGS) entry which is preliminary data.</text>
</comment>
<feature type="domain" description="Josephin" evidence="26">
    <location>
        <begin position="4"/>
        <end position="186"/>
    </location>
</feature>
<dbReference type="GO" id="GO:0000422">
    <property type="term" value="P:autophagy of mitochondrion"/>
    <property type="evidence" value="ECO:0007669"/>
    <property type="project" value="TreeGrafter"/>
</dbReference>
<dbReference type="SMART" id="SM01246">
    <property type="entry name" value="Josephin"/>
    <property type="match status" value="1"/>
</dbReference>
<gene>
    <name evidence="27" type="ORF">SmJEL517_g03711</name>
</gene>
<dbReference type="FunFam" id="3.30.1460.50:FF:000007">
    <property type="entry name" value="Autophagy-related protein 3"/>
    <property type="match status" value="1"/>
</dbReference>
<evidence type="ECO:0000256" key="6">
    <source>
        <dbReference type="ARBA" id="ARBA00018067"/>
    </source>
</evidence>
<dbReference type="Proteomes" id="UP000319731">
    <property type="component" value="Unassembled WGS sequence"/>
</dbReference>
<keyword evidence="11" id="KW-0833">Ubl conjugation pathway</keyword>
<dbReference type="GO" id="GO:0044804">
    <property type="term" value="P:nucleophagy"/>
    <property type="evidence" value="ECO:0007669"/>
    <property type="project" value="TreeGrafter"/>
</dbReference>
<dbReference type="PROSITE" id="PS50957">
    <property type="entry name" value="JOSEPHIN"/>
    <property type="match status" value="1"/>
</dbReference>
<feature type="compositionally biased region" description="Low complexity" evidence="25">
    <location>
        <begin position="318"/>
        <end position="329"/>
    </location>
</feature>
<dbReference type="GeneID" id="42004936"/>
<dbReference type="EMBL" id="QEAO01000021">
    <property type="protein sequence ID" value="TPX33315.1"/>
    <property type="molecule type" value="Genomic_DNA"/>
</dbReference>
<evidence type="ECO:0000256" key="24">
    <source>
        <dbReference type="PROSITE-ProRule" id="PRU00331"/>
    </source>
</evidence>
<evidence type="ECO:0000256" key="19">
    <source>
        <dbReference type="ARBA" id="ARBA00033139"/>
    </source>
</evidence>
<evidence type="ECO:0000256" key="18">
    <source>
        <dbReference type="ARBA" id="ARBA00032144"/>
    </source>
</evidence>
<dbReference type="GO" id="GO:0061723">
    <property type="term" value="P:glycophagy"/>
    <property type="evidence" value="ECO:0007669"/>
    <property type="project" value="TreeGrafter"/>
</dbReference>
<evidence type="ECO:0000256" key="13">
    <source>
        <dbReference type="ARBA" id="ARBA00022927"/>
    </source>
</evidence>
<dbReference type="GO" id="GO:0005634">
    <property type="term" value="C:nucleus"/>
    <property type="evidence" value="ECO:0007669"/>
    <property type="project" value="UniProtKB-SubCell"/>
</dbReference>
<dbReference type="GO" id="GO:0019776">
    <property type="term" value="F:Atg8-family ligase activity"/>
    <property type="evidence" value="ECO:0007669"/>
    <property type="project" value="TreeGrafter"/>
</dbReference>
<dbReference type="STRING" id="1806994.A0A507C754"/>
<evidence type="ECO:0000256" key="21">
    <source>
        <dbReference type="ARBA" id="ARBA00063584"/>
    </source>
</evidence>
<feature type="compositionally biased region" description="Acidic residues" evidence="25">
    <location>
        <begin position="504"/>
        <end position="528"/>
    </location>
</feature>
<dbReference type="InterPro" id="IPR003903">
    <property type="entry name" value="UIM_dom"/>
</dbReference>
<evidence type="ECO:0000256" key="10">
    <source>
        <dbReference type="ARBA" id="ARBA00022737"/>
    </source>
</evidence>
<feature type="region of interest" description="Disordered" evidence="25">
    <location>
        <begin position="419"/>
        <end position="532"/>
    </location>
</feature>
<keyword evidence="10" id="KW-0677">Repeat</keyword>
<evidence type="ECO:0000256" key="5">
    <source>
        <dbReference type="ARBA" id="ARBA00012759"/>
    </source>
</evidence>
<dbReference type="Gene3D" id="3.30.1460.50">
    <property type="match status" value="1"/>
</dbReference>
<dbReference type="GO" id="GO:0016579">
    <property type="term" value="P:protein deubiquitination"/>
    <property type="evidence" value="ECO:0007669"/>
    <property type="project" value="InterPro"/>
</dbReference>
<keyword evidence="8" id="KW-0963">Cytoplasm</keyword>
<name>A0A507C754_9FUNG</name>
<evidence type="ECO:0000256" key="8">
    <source>
        <dbReference type="ARBA" id="ARBA00022490"/>
    </source>
</evidence>
<keyword evidence="16" id="KW-0804">Transcription</keyword>
<evidence type="ECO:0000256" key="17">
    <source>
        <dbReference type="ARBA" id="ARBA00023242"/>
    </source>
</evidence>
<evidence type="ECO:0000256" key="4">
    <source>
        <dbReference type="ARBA" id="ARBA00007683"/>
    </source>
</evidence>
<reference evidence="27 28" key="1">
    <citation type="journal article" date="2019" name="Sci. Rep.">
        <title>Comparative genomics of chytrid fungi reveal insights into the obligate biotrophic and pathogenic lifestyle of Synchytrium endobioticum.</title>
        <authorList>
            <person name="van de Vossenberg B.T.L.H."/>
            <person name="Warris S."/>
            <person name="Nguyen H.D.T."/>
            <person name="van Gent-Pelzer M.P.E."/>
            <person name="Joly D.L."/>
            <person name="van de Geest H.C."/>
            <person name="Bonants P.J.M."/>
            <person name="Smith D.S."/>
            <person name="Levesque C.A."/>
            <person name="van der Lee T.A.J."/>
        </authorList>
    </citation>
    <scope>NUCLEOTIDE SEQUENCE [LARGE SCALE GENOMIC DNA]</scope>
    <source>
        <strain evidence="27 28">JEL517</strain>
    </source>
</reference>
<evidence type="ECO:0000256" key="23">
    <source>
        <dbReference type="ARBA" id="ARBA00082365"/>
    </source>
</evidence>
<dbReference type="SMART" id="SM00726">
    <property type="entry name" value="UIM"/>
    <property type="match status" value="2"/>
</dbReference>
<proteinExistence type="inferred from homology"/>
<feature type="region of interest" description="Disordered" evidence="25">
    <location>
        <begin position="294"/>
        <end position="329"/>
    </location>
</feature>
<keyword evidence="12 24" id="KW-0378">Hydrolase</keyword>
<dbReference type="GO" id="GO:0000045">
    <property type="term" value="P:autophagosome assembly"/>
    <property type="evidence" value="ECO:0007669"/>
    <property type="project" value="TreeGrafter"/>
</dbReference>
<dbReference type="InterPro" id="IPR006155">
    <property type="entry name" value="Josephin"/>
</dbReference>
<feature type="active site" evidence="24">
    <location>
        <position position="17"/>
    </location>
</feature>
<evidence type="ECO:0000256" key="14">
    <source>
        <dbReference type="ARBA" id="ARBA00023006"/>
    </source>
</evidence>
<dbReference type="GO" id="GO:0015031">
    <property type="term" value="P:protein transport"/>
    <property type="evidence" value="ECO:0007669"/>
    <property type="project" value="UniProtKB-KW"/>
</dbReference>
<dbReference type="Pfam" id="PF03987">
    <property type="entry name" value="Autophagy_act_C"/>
    <property type="match status" value="1"/>
</dbReference>
<evidence type="ECO:0000259" key="26">
    <source>
        <dbReference type="PROSITE" id="PS50957"/>
    </source>
</evidence>
<keyword evidence="14" id="KW-0072">Autophagy</keyword>
<comment type="subcellular location">
    <subcellularLocation>
        <location evidence="3">Cytoplasm</location>
    </subcellularLocation>
    <subcellularLocation>
        <location evidence="2">Nucleus</location>
    </subcellularLocation>
</comment>
<evidence type="ECO:0000256" key="25">
    <source>
        <dbReference type="SAM" id="MobiDB-lite"/>
    </source>
</evidence>
<dbReference type="FunFam" id="1.10.287.10:FF:000018">
    <property type="entry name" value="Ataxin-3 homolog"/>
    <property type="match status" value="1"/>
</dbReference>
<comment type="catalytic activity">
    <reaction evidence="1">
        <text>Thiol-dependent hydrolysis of ester, thioester, amide, peptide and isopeptide bonds formed by the C-terminal Gly of ubiquitin (a 76-residue protein attached to proteins as an intracellular targeting signal).</text>
        <dbReference type="EC" id="3.4.19.12"/>
    </reaction>
</comment>
<sequence>MDLIPFIFHEKQEGSLCAQHAINALLQGPYYTAIDLADLARELDRLEAEAMGEGGTDTAEYATFMAAPSNNYDDSGFFSLDCIRKALTVWGLDLDPITSPNCLQIRQNPTEANAFICNLNEHWFTLRKFGISPKRWYNLNSIFSSPQYVSSTFLSLQLQQLQAEGYSIFVVQGKIPPSEADNMAMEMLEPSAADIAAASAASSKPGPATPSSTFSRKRSVPFDDDQDPELMAAIKASLSEADGTDKTLQNVLKTSRSDAGTLDLAVTGKDVSAGEANDMDDDDELAKAIAMSLDRPEGQQKPAEGRRIPVLEPSGGQSPASTSSTPVAPTAVLTPEEMRRKRLERFGAPATSKFKETGVLTPEEFILAGDFLVYKCPTWTWVAGEESKRREYLPPDKQYLITRNVPCLRRVKAIEYRPEDEDREELVHDDNAEDGEDDWVATHHGNSMTRAGAMDAEGDDDVDNVPATAAAGIDGNNTTTSTTSPDNVNTEAIVSSMQEAQITSEDDQPNYDDIPDMDDGDLGVEEEHDPATLTSHAVKKVDSTGAEAEDSTVDGGDNDKILRTRTYDMSITYDKYYQTPRVWLFGYDEHRRPLTSQQIFEDISQDHAKKTVTIETHPHENISMASVHPCRHANVMKRIIDHLVDEGKESELRVDQYLLLFLKFMSSVLPTIDYDYTTETVA</sequence>
<evidence type="ECO:0000256" key="3">
    <source>
        <dbReference type="ARBA" id="ARBA00004496"/>
    </source>
</evidence>
<keyword evidence="9" id="KW-0645">Protease</keyword>
<comment type="subunit">
    <text evidence="21">Forms a complex composed of deubiquitinating enzyme atx-3, adapter ubxn-5 and cdc-48.1. Forms a complex composed of deubiquitinating enzyme atx-3, E4 ubiquitin-protein ligase ufd-2 and cdc-48.1. Interacts (via RRDR motif) with cdc-48.1 (via N-terminus) and cdc-48.2 (via N-terminus); the interaction with cdc-48.1 is not required for atx-3 enzymatic activity. Interacts (via C-terminus) with ubxn-5. May interact with ned-8.</text>
</comment>
<dbReference type="AlphaFoldDB" id="A0A507C754"/>
<evidence type="ECO:0000256" key="2">
    <source>
        <dbReference type="ARBA" id="ARBA00004123"/>
    </source>
</evidence>
<dbReference type="PANTHER" id="PTHR12866:SF2">
    <property type="entry name" value="UBIQUITIN-LIKE-CONJUGATING ENZYME ATG3"/>
    <property type="match status" value="1"/>
</dbReference>
<evidence type="ECO:0000256" key="11">
    <source>
        <dbReference type="ARBA" id="ARBA00022786"/>
    </source>
</evidence>
<feature type="compositionally biased region" description="Low complexity" evidence="25">
    <location>
        <begin position="196"/>
        <end position="212"/>
    </location>
</feature>
<evidence type="ECO:0000313" key="27">
    <source>
        <dbReference type="EMBL" id="TPX33315.1"/>
    </source>
</evidence>
<dbReference type="InterPro" id="IPR007135">
    <property type="entry name" value="Atg3/Atg10"/>
</dbReference>
<dbReference type="GO" id="GO:0004843">
    <property type="term" value="F:cysteine-type deubiquitinase activity"/>
    <property type="evidence" value="ECO:0007669"/>
    <property type="project" value="UniProtKB-EC"/>
</dbReference>
<keyword evidence="15" id="KW-0805">Transcription regulation</keyword>
<evidence type="ECO:0000256" key="20">
    <source>
        <dbReference type="ARBA" id="ARBA00060106"/>
    </source>
</evidence>
<evidence type="ECO:0000313" key="28">
    <source>
        <dbReference type="Proteomes" id="UP000319731"/>
    </source>
</evidence>
<dbReference type="GO" id="GO:0006508">
    <property type="term" value="P:proteolysis"/>
    <property type="evidence" value="ECO:0007669"/>
    <property type="project" value="UniProtKB-KW"/>
</dbReference>
<dbReference type="GO" id="GO:0005829">
    <property type="term" value="C:cytosol"/>
    <property type="evidence" value="ECO:0007669"/>
    <property type="project" value="TreeGrafter"/>
</dbReference>
<feature type="compositionally biased region" description="Polar residues" evidence="25">
    <location>
        <begin position="485"/>
        <end position="503"/>
    </location>
</feature>
<keyword evidence="28" id="KW-1185">Reference proteome</keyword>
<feature type="compositionally biased region" description="Basic and acidic residues" evidence="25">
    <location>
        <begin position="294"/>
        <end position="309"/>
    </location>
</feature>